<dbReference type="InterPro" id="IPR037682">
    <property type="entry name" value="TonB_C"/>
</dbReference>
<reference evidence="7 8" key="1">
    <citation type="submission" date="2007-01" db="EMBL/GenBank/DDBJ databases">
        <authorList>
            <person name="Haygood M."/>
            <person name="Podell S."/>
            <person name="Anderson C."/>
            <person name="Hopkinson B."/>
            <person name="Roe K."/>
            <person name="Barbeau K."/>
            <person name="Gaasterland T."/>
            <person name="Ferriera S."/>
            <person name="Johnson J."/>
            <person name="Kravitz S."/>
            <person name="Beeson K."/>
            <person name="Sutton G."/>
            <person name="Rogers Y.-H."/>
            <person name="Friedman R."/>
            <person name="Frazier M."/>
            <person name="Venter J.C."/>
        </authorList>
    </citation>
    <scope>NUCLEOTIDE SEQUENCE [LARGE SCALE GENOMIC DNA]</scope>
    <source>
        <strain evidence="7 8">ATCC 23134</strain>
    </source>
</reference>
<dbReference type="OrthoDB" id="1096636at2"/>
<organism evidence="7 8">
    <name type="scientific">Microscilla marina ATCC 23134</name>
    <dbReference type="NCBI Taxonomy" id="313606"/>
    <lineage>
        <taxon>Bacteria</taxon>
        <taxon>Pseudomonadati</taxon>
        <taxon>Bacteroidota</taxon>
        <taxon>Cytophagia</taxon>
        <taxon>Cytophagales</taxon>
        <taxon>Microscillaceae</taxon>
        <taxon>Microscilla</taxon>
    </lineage>
</organism>
<evidence type="ECO:0000256" key="3">
    <source>
        <dbReference type="ARBA" id="ARBA00022989"/>
    </source>
</evidence>
<keyword evidence="8" id="KW-1185">Reference proteome</keyword>
<keyword evidence="2" id="KW-0812">Transmembrane</keyword>
<protein>
    <submittedName>
        <fullName evidence="7">TonB family C-terminal domain protein</fullName>
    </submittedName>
</protein>
<feature type="chain" id="PRO_5002641760" evidence="5">
    <location>
        <begin position="24"/>
        <end position="160"/>
    </location>
</feature>
<sequence>MKKALIILILCSIGKLWWNTADADVPSERTMLTQGIPINLPQNKRLQYFSADIYHEISYPTQALNHCITGCVKVRFGVYTNGALSKIIVSQGLGYGIDEEVLRAFKNCKRPTLPVLQGDQIDRVFEVAIHFTINGMPSADYFGFLINSRTIRPCLAEENI</sequence>
<evidence type="ECO:0000259" key="6">
    <source>
        <dbReference type="PROSITE" id="PS52015"/>
    </source>
</evidence>
<evidence type="ECO:0000256" key="2">
    <source>
        <dbReference type="ARBA" id="ARBA00022692"/>
    </source>
</evidence>
<accession>A1ZYD8</accession>
<keyword evidence="3" id="KW-1133">Transmembrane helix</keyword>
<name>A1ZYD8_MICM2</name>
<dbReference type="Proteomes" id="UP000004095">
    <property type="component" value="Unassembled WGS sequence"/>
</dbReference>
<dbReference type="GO" id="GO:0016020">
    <property type="term" value="C:membrane"/>
    <property type="evidence" value="ECO:0007669"/>
    <property type="project" value="UniProtKB-SubCell"/>
</dbReference>
<dbReference type="EMBL" id="AAWS01000065">
    <property type="protein sequence ID" value="EAY24611.1"/>
    <property type="molecule type" value="Genomic_DNA"/>
</dbReference>
<evidence type="ECO:0000256" key="5">
    <source>
        <dbReference type="SAM" id="SignalP"/>
    </source>
</evidence>
<evidence type="ECO:0000256" key="1">
    <source>
        <dbReference type="ARBA" id="ARBA00004167"/>
    </source>
</evidence>
<feature type="signal peptide" evidence="5">
    <location>
        <begin position="1"/>
        <end position="23"/>
    </location>
</feature>
<dbReference type="Pfam" id="PF03544">
    <property type="entry name" value="TonB_C"/>
    <property type="match status" value="1"/>
</dbReference>
<feature type="domain" description="TonB C-terminal" evidence="6">
    <location>
        <begin position="44"/>
        <end position="140"/>
    </location>
</feature>
<dbReference type="NCBIfam" id="TIGR01352">
    <property type="entry name" value="tonB_Cterm"/>
    <property type="match status" value="1"/>
</dbReference>
<dbReference type="InterPro" id="IPR006260">
    <property type="entry name" value="TonB/TolA_C"/>
</dbReference>
<evidence type="ECO:0000313" key="7">
    <source>
        <dbReference type="EMBL" id="EAY24611.1"/>
    </source>
</evidence>
<dbReference type="PROSITE" id="PS52015">
    <property type="entry name" value="TONB_CTD"/>
    <property type="match status" value="1"/>
</dbReference>
<dbReference type="SUPFAM" id="SSF74653">
    <property type="entry name" value="TolA/TonB C-terminal domain"/>
    <property type="match status" value="1"/>
</dbReference>
<dbReference type="Gene3D" id="3.30.1150.10">
    <property type="match status" value="1"/>
</dbReference>
<keyword evidence="4" id="KW-0472">Membrane</keyword>
<dbReference type="GO" id="GO:0055085">
    <property type="term" value="P:transmembrane transport"/>
    <property type="evidence" value="ECO:0007669"/>
    <property type="project" value="InterPro"/>
</dbReference>
<dbReference type="AlphaFoldDB" id="A1ZYD8"/>
<comment type="subcellular location">
    <subcellularLocation>
        <location evidence="1">Membrane</location>
        <topology evidence="1">Single-pass membrane protein</topology>
    </subcellularLocation>
</comment>
<evidence type="ECO:0000313" key="8">
    <source>
        <dbReference type="Proteomes" id="UP000004095"/>
    </source>
</evidence>
<dbReference type="RefSeq" id="WP_002704483.1">
    <property type="nucleotide sequence ID" value="NZ_AAWS01000065.1"/>
</dbReference>
<gene>
    <name evidence="7" type="ORF">M23134_07722</name>
</gene>
<proteinExistence type="predicted"/>
<comment type="caution">
    <text evidence="7">The sequence shown here is derived from an EMBL/GenBank/DDBJ whole genome shotgun (WGS) entry which is preliminary data.</text>
</comment>
<keyword evidence="5" id="KW-0732">Signal</keyword>
<evidence type="ECO:0000256" key="4">
    <source>
        <dbReference type="ARBA" id="ARBA00023136"/>
    </source>
</evidence>